<dbReference type="EMBL" id="JTHE03000037">
    <property type="protein sequence ID" value="MCM1982306.1"/>
    <property type="molecule type" value="Genomic_DNA"/>
</dbReference>
<dbReference type="SUPFAM" id="SSF49879">
    <property type="entry name" value="SMAD/FHA domain"/>
    <property type="match status" value="1"/>
</dbReference>
<dbReference type="RefSeq" id="WP_166280926.1">
    <property type="nucleotide sequence ID" value="NZ_JTHE03000037.1"/>
</dbReference>
<name>A0ABD4T0Y4_9CYAN</name>
<comment type="caution">
    <text evidence="2">The sequence shown here is derived from an EMBL/GenBank/DDBJ whole genome shotgun (WGS) entry which is preliminary data.</text>
</comment>
<dbReference type="InterPro" id="IPR000253">
    <property type="entry name" value="FHA_dom"/>
</dbReference>
<proteinExistence type="predicted"/>
<gene>
    <name evidence="2" type="ORF">QQ91_0005625</name>
</gene>
<dbReference type="Pfam" id="PF00498">
    <property type="entry name" value="FHA"/>
    <property type="match status" value="1"/>
</dbReference>
<protein>
    <submittedName>
        <fullName evidence="2">FHA domain-containing protein</fullName>
    </submittedName>
</protein>
<reference evidence="2 3" key="1">
    <citation type="journal article" date="2015" name="Genome Announc.">
        <title>Draft Genome Sequence of Filamentous Marine Cyanobacterium Lyngbya confervoides Strain BDU141951.</title>
        <authorList>
            <person name="Chandrababunaidu M.M."/>
            <person name="Sen D."/>
            <person name="Tripathy S."/>
        </authorList>
    </citation>
    <scope>NUCLEOTIDE SEQUENCE [LARGE SCALE GENOMIC DNA]</scope>
    <source>
        <strain evidence="2 3">BDU141951</strain>
    </source>
</reference>
<evidence type="ECO:0000259" key="1">
    <source>
        <dbReference type="PROSITE" id="PS50006"/>
    </source>
</evidence>
<evidence type="ECO:0000313" key="2">
    <source>
        <dbReference type="EMBL" id="MCM1982306.1"/>
    </source>
</evidence>
<accession>A0ABD4T0Y4</accession>
<dbReference type="AlphaFoldDB" id="A0ABD4T0Y4"/>
<keyword evidence="3" id="KW-1185">Reference proteome</keyword>
<evidence type="ECO:0000313" key="3">
    <source>
        <dbReference type="Proteomes" id="UP000031561"/>
    </source>
</evidence>
<dbReference type="SMART" id="SM00240">
    <property type="entry name" value="FHA"/>
    <property type="match status" value="1"/>
</dbReference>
<dbReference type="PROSITE" id="PS50006">
    <property type="entry name" value="FHA_DOMAIN"/>
    <property type="match status" value="1"/>
</dbReference>
<dbReference type="Proteomes" id="UP000031561">
    <property type="component" value="Unassembled WGS sequence"/>
</dbReference>
<feature type="domain" description="FHA" evidence="1">
    <location>
        <begin position="29"/>
        <end position="89"/>
    </location>
</feature>
<organism evidence="2 3">
    <name type="scientific">Lyngbya confervoides BDU141951</name>
    <dbReference type="NCBI Taxonomy" id="1574623"/>
    <lineage>
        <taxon>Bacteria</taxon>
        <taxon>Bacillati</taxon>
        <taxon>Cyanobacteriota</taxon>
        <taxon>Cyanophyceae</taxon>
        <taxon>Oscillatoriophycideae</taxon>
        <taxon>Oscillatoriales</taxon>
        <taxon>Microcoleaceae</taxon>
        <taxon>Lyngbya</taxon>
    </lineage>
</organism>
<sequence>MKAAEQEFHFLIMHENNGYRPIHLVSPTYSLGRSSKNSIVLPSPSISRHHALLLRMPSTTQGKYQYRLLDGDASGKLSMNGLTVNGQKCSMRDLISGDRIVFGGIFEVTYQVTVSAGLQQSGKVHPAAYAEDLSEEDMYTMLTANLDLKQAQKLRSRTPVNAENL</sequence>
<dbReference type="Gene3D" id="2.60.200.20">
    <property type="match status" value="1"/>
</dbReference>
<dbReference type="InterPro" id="IPR008984">
    <property type="entry name" value="SMAD_FHA_dom_sf"/>
</dbReference>